<keyword evidence="4 10" id="KW-0378">Hydrolase</keyword>
<dbReference type="AlphaFoldDB" id="A0A1I4WEY3"/>
<evidence type="ECO:0000256" key="2">
    <source>
        <dbReference type="ARBA" id="ARBA00011152"/>
    </source>
</evidence>
<dbReference type="InterPro" id="IPR029062">
    <property type="entry name" value="Class_I_gatase-like"/>
</dbReference>
<evidence type="ECO:0000256" key="4">
    <source>
        <dbReference type="ARBA" id="ARBA00022801"/>
    </source>
</evidence>
<dbReference type="GO" id="GO:0000105">
    <property type="term" value="P:L-histidine biosynthetic process"/>
    <property type="evidence" value="ECO:0007669"/>
    <property type="project" value="UniProtKB-UniRule"/>
</dbReference>
<keyword evidence="14" id="KW-1185">Reference proteome</keyword>
<comment type="pathway">
    <text evidence="1 10">Amino-acid biosynthesis; L-histidine biosynthesis; L-histidine from 5-phospho-alpha-D-ribose 1-diphosphate: step 5/9.</text>
</comment>
<feature type="active site" description="Nucleophile" evidence="10 11">
    <location>
        <position position="80"/>
    </location>
</feature>
<evidence type="ECO:0000259" key="12">
    <source>
        <dbReference type="Pfam" id="PF00117"/>
    </source>
</evidence>
<evidence type="ECO:0000256" key="10">
    <source>
        <dbReference type="HAMAP-Rule" id="MF_00278"/>
    </source>
</evidence>
<keyword evidence="7 10" id="KW-0456">Lyase</keyword>
<sequence>MVTIIDYGVGNINAFLNIYKQLNIPATTAKTVEELEGATKLILPGVGHFDYAMQRFTDSGMKDKVNDLVVNQKIPVVGVCVGMQMMAKGSDEGSLPGLGWIDAYVHKFDASQVSAKLPLPHMGWNDIEIVKDTPLLKDLEVDPRYYFLHSYYFKCNDQNDSIAETKYGINFTSAVNHDNIFGAQFHPEKSHHFGIQLLKNFAERC</sequence>
<accession>A0A1I4WEY3</accession>
<evidence type="ECO:0000256" key="6">
    <source>
        <dbReference type="ARBA" id="ARBA00023102"/>
    </source>
</evidence>
<dbReference type="InterPro" id="IPR017926">
    <property type="entry name" value="GATASE"/>
</dbReference>
<feature type="domain" description="Glutamine amidotransferase" evidence="12">
    <location>
        <begin position="27"/>
        <end position="202"/>
    </location>
</feature>
<evidence type="ECO:0000256" key="9">
    <source>
        <dbReference type="ARBA" id="ARBA00049534"/>
    </source>
</evidence>
<dbReference type="GO" id="GO:0005737">
    <property type="term" value="C:cytoplasm"/>
    <property type="evidence" value="ECO:0007669"/>
    <property type="project" value="UniProtKB-SubCell"/>
</dbReference>
<comment type="catalytic activity">
    <reaction evidence="9 10">
        <text>L-glutamine + H2O = L-glutamate + NH4(+)</text>
        <dbReference type="Rhea" id="RHEA:15889"/>
        <dbReference type="ChEBI" id="CHEBI:15377"/>
        <dbReference type="ChEBI" id="CHEBI:28938"/>
        <dbReference type="ChEBI" id="CHEBI:29985"/>
        <dbReference type="ChEBI" id="CHEBI:58359"/>
        <dbReference type="EC" id="3.5.1.2"/>
    </reaction>
</comment>
<dbReference type="HAMAP" id="MF_00278">
    <property type="entry name" value="HisH"/>
    <property type="match status" value="1"/>
</dbReference>
<dbReference type="GO" id="GO:0000107">
    <property type="term" value="F:imidazoleglycerol-phosphate synthase activity"/>
    <property type="evidence" value="ECO:0007669"/>
    <property type="project" value="UniProtKB-UniRule"/>
</dbReference>
<keyword evidence="13" id="KW-0808">Transferase</keyword>
<dbReference type="Pfam" id="PF00117">
    <property type="entry name" value="GATase"/>
    <property type="match status" value="1"/>
</dbReference>
<dbReference type="EC" id="4.3.2.10" evidence="10"/>
<dbReference type="RefSeq" id="WP_090023597.1">
    <property type="nucleotide sequence ID" value="NZ_FOVD01000001.1"/>
</dbReference>
<evidence type="ECO:0000256" key="1">
    <source>
        <dbReference type="ARBA" id="ARBA00005091"/>
    </source>
</evidence>
<dbReference type="Proteomes" id="UP000198769">
    <property type="component" value="Unassembled WGS sequence"/>
</dbReference>
<evidence type="ECO:0000256" key="7">
    <source>
        <dbReference type="ARBA" id="ARBA00023239"/>
    </source>
</evidence>
<feature type="active site" evidence="10 11">
    <location>
        <position position="186"/>
    </location>
</feature>
<dbReference type="UniPathway" id="UPA00031">
    <property type="reaction ID" value="UER00010"/>
</dbReference>
<dbReference type="CDD" id="cd01748">
    <property type="entry name" value="GATase1_IGP_Synthase"/>
    <property type="match status" value="1"/>
</dbReference>
<protein>
    <recommendedName>
        <fullName evidence="10">Imidazole glycerol phosphate synthase subunit HisH</fullName>
        <ecNumber evidence="10">4.3.2.10</ecNumber>
    </recommendedName>
    <alternativeName>
        <fullName evidence="10">IGP synthase glutaminase subunit</fullName>
        <ecNumber evidence="10">3.5.1.2</ecNumber>
    </alternativeName>
    <alternativeName>
        <fullName evidence="10">IGP synthase subunit HisH</fullName>
    </alternativeName>
    <alternativeName>
        <fullName evidence="10">ImGP synthase subunit HisH</fullName>
        <shortName evidence="10">IGPS subunit HisH</shortName>
    </alternativeName>
</protein>
<dbReference type="PANTHER" id="PTHR42701">
    <property type="entry name" value="IMIDAZOLE GLYCEROL PHOSPHATE SYNTHASE SUBUNIT HISH"/>
    <property type="match status" value="1"/>
</dbReference>
<reference evidence="14" key="1">
    <citation type="submission" date="2016-10" db="EMBL/GenBank/DDBJ databases">
        <authorList>
            <person name="Varghese N."/>
            <person name="Submissions S."/>
        </authorList>
    </citation>
    <scope>NUCLEOTIDE SEQUENCE [LARGE SCALE GENOMIC DNA]</scope>
    <source>
        <strain evidence="14">DSM 25575</strain>
    </source>
</reference>
<gene>
    <name evidence="10" type="primary">hisH</name>
    <name evidence="13" type="ORF">SAMN05421594_1142</name>
</gene>
<comment type="catalytic activity">
    <reaction evidence="8 10">
        <text>5-[(5-phospho-1-deoxy-D-ribulos-1-ylimino)methylamino]-1-(5-phospho-beta-D-ribosyl)imidazole-4-carboxamide + L-glutamine = D-erythro-1-(imidazol-4-yl)glycerol 3-phosphate + 5-amino-1-(5-phospho-beta-D-ribosyl)imidazole-4-carboxamide + L-glutamate + H(+)</text>
        <dbReference type="Rhea" id="RHEA:24793"/>
        <dbReference type="ChEBI" id="CHEBI:15378"/>
        <dbReference type="ChEBI" id="CHEBI:29985"/>
        <dbReference type="ChEBI" id="CHEBI:58278"/>
        <dbReference type="ChEBI" id="CHEBI:58359"/>
        <dbReference type="ChEBI" id="CHEBI:58475"/>
        <dbReference type="ChEBI" id="CHEBI:58525"/>
        <dbReference type="EC" id="4.3.2.10"/>
    </reaction>
</comment>
<dbReference type="PANTHER" id="PTHR42701:SF1">
    <property type="entry name" value="IMIDAZOLE GLYCEROL PHOSPHATE SYNTHASE SUBUNIT HISH"/>
    <property type="match status" value="1"/>
</dbReference>
<dbReference type="NCBIfam" id="TIGR01855">
    <property type="entry name" value="IMP_synth_hisH"/>
    <property type="match status" value="1"/>
</dbReference>
<dbReference type="EMBL" id="FOVD01000001">
    <property type="protein sequence ID" value="SFN11975.1"/>
    <property type="molecule type" value="Genomic_DNA"/>
</dbReference>
<evidence type="ECO:0000313" key="13">
    <source>
        <dbReference type="EMBL" id="SFN11975.1"/>
    </source>
</evidence>
<dbReference type="OrthoDB" id="9807137at2"/>
<dbReference type="PROSITE" id="PS51273">
    <property type="entry name" value="GATASE_TYPE_1"/>
    <property type="match status" value="1"/>
</dbReference>
<dbReference type="InterPro" id="IPR010139">
    <property type="entry name" value="Imidazole-glycPsynth_HisH"/>
</dbReference>
<dbReference type="SUPFAM" id="SSF52317">
    <property type="entry name" value="Class I glutamine amidotransferase-like"/>
    <property type="match status" value="1"/>
</dbReference>
<dbReference type="GO" id="GO:0004359">
    <property type="term" value="F:glutaminase activity"/>
    <property type="evidence" value="ECO:0007669"/>
    <property type="project" value="UniProtKB-EC"/>
</dbReference>
<keyword evidence="5 10" id="KW-0315">Glutamine amidotransferase</keyword>
<dbReference type="PIRSF" id="PIRSF000495">
    <property type="entry name" value="Amidotransf_hisH"/>
    <property type="match status" value="1"/>
</dbReference>
<evidence type="ECO:0000256" key="3">
    <source>
        <dbReference type="ARBA" id="ARBA00022605"/>
    </source>
</evidence>
<comment type="subcellular location">
    <subcellularLocation>
        <location evidence="10">Cytoplasm</location>
    </subcellularLocation>
</comment>
<comment type="subunit">
    <text evidence="2 10">Heterodimer of HisH and HisF.</text>
</comment>
<keyword evidence="3 10" id="KW-0028">Amino-acid biosynthesis</keyword>
<keyword evidence="6 10" id="KW-0368">Histidine biosynthesis</keyword>
<evidence type="ECO:0000313" key="14">
    <source>
        <dbReference type="Proteomes" id="UP000198769"/>
    </source>
</evidence>
<feature type="active site" evidence="10 11">
    <location>
        <position position="188"/>
    </location>
</feature>
<dbReference type="GO" id="GO:0016829">
    <property type="term" value="F:lyase activity"/>
    <property type="evidence" value="ECO:0007669"/>
    <property type="project" value="UniProtKB-KW"/>
</dbReference>
<name>A0A1I4WEY3_CHROL</name>
<organism evidence="13 14">
    <name type="scientific">Chryseobacterium oleae</name>
    <dbReference type="NCBI Taxonomy" id="491207"/>
    <lineage>
        <taxon>Bacteria</taxon>
        <taxon>Pseudomonadati</taxon>
        <taxon>Bacteroidota</taxon>
        <taxon>Flavobacteriia</taxon>
        <taxon>Flavobacteriales</taxon>
        <taxon>Weeksellaceae</taxon>
        <taxon>Chryseobacterium group</taxon>
        <taxon>Chryseobacterium</taxon>
    </lineage>
</organism>
<comment type="function">
    <text evidence="10">IGPS catalyzes the conversion of PRFAR and glutamine to IGP, AICAR and glutamate. The HisH subunit catalyzes the hydrolysis of glutamine to glutamate and ammonia as part of the synthesis of IGP and AICAR. The resulting ammonia molecule is channeled to the active site of HisF.</text>
</comment>
<evidence type="ECO:0000256" key="5">
    <source>
        <dbReference type="ARBA" id="ARBA00022962"/>
    </source>
</evidence>
<evidence type="ECO:0000256" key="8">
    <source>
        <dbReference type="ARBA" id="ARBA00047838"/>
    </source>
</evidence>
<proteinExistence type="inferred from homology"/>
<dbReference type="EC" id="3.5.1.2" evidence="10"/>
<dbReference type="Gene3D" id="3.40.50.880">
    <property type="match status" value="1"/>
</dbReference>
<evidence type="ECO:0000256" key="11">
    <source>
        <dbReference type="PIRSR" id="PIRSR000495-1"/>
    </source>
</evidence>
<keyword evidence="10" id="KW-0963">Cytoplasm</keyword>